<protein>
    <recommendedName>
        <fullName evidence="5">Glycosyltransferase subfamily 4-like N-terminal domain-containing protein</fullName>
    </recommendedName>
</protein>
<evidence type="ECO:0000313" key="3">
    <source>
        <dbReference type="EMBL" id="OGH85089.1"/>
    </source>
</evidence>
<dbReference type="Proteomes" id="UP000178349">
    <property type="component" value="Unassembled WGS sequence"/>
</dbReference>
<name>A0A1F6NMI7_9BACT</name>
<feature type="domain" description="Glycosyl transferase family 1" evidence="1">
    <location>
        <begin position="225"/>
        <end position="359"/>
    </location>
</feature>
<comment type="caution">
    <text evidence="3">The sequence shown here is derived from an EMBL/GenBank/DDBJ whole genome shotgun (WGS) entry which is preliminary data.</text>
</comment>
<dbReference type="SUPFAM" id="SSF53756">
    <property type="entry name" value="UDP-Glycosyltransferase/glycogen phosphorylase"/>
    <property type="match status" value="1"/>
</dbReference>
<dbReference type="Gene3D" id="3.40.50.2000">
    <property type="entry name" value="Glycogen Phosphorylase B"/>
    <property type="match status" value="2"/>
</dbReference>
<reference evidence="3 4" key="1">
    <citation type="journal article" date="2016" name="Nat. Commun.">
        <title>Thousands of microbial genomes shed light on interconnected biogeochemical processes in an aquifer system.</title>
        <authorList>
            <person name="Anantharaman K."/>
            <person name="Brown C.T."/>
            <person name="Hug L.A."/>
            <person name="Sharon I."/>
            <person name="Castelle C.J."/>
            <person name="Probst A.J."/>
            <person name="Thomas B.C."/>
            <person name="Singh A."/>
            <person name="Wilkins M.J."/>
            <person name="Karaoz U."/>
            <person name="Brodie E.L."/>
            <person name="Williams K.H."/>
            <person name="Hubbard S.S."/>
            <person name="Banfield J.F."/>
        </authorList>
    </citation>
    <scope>NUCLEOTIDE SEQUENCE [LARGE SCALE GENOMIC DNA]</scope>
</reference>
<dbReference type="InterPro" id="IPR001296">
    <property type="entry name" value="Glyco_trans_1"/>
</dbReference>
<dbReference type="Pfam" id="PF00534">
    <property type="entry name" value="Glycos_transf_1"/>
    <property type="match status" value="1"/>
</dbReference>
<feature type="domain" description="Glycosyltransferase subfamily 4-like N-terminal" evidence="2">
    <location>
        <begin position="16"/>
        <end position="201"/>
    </location>
</feature>
<dbReference type="GO" id="GO:0016757">
    <property type="term" value="F:glycosyltransferase activity"/>
    <property type="evidence" value="ECO:0007669"/>
    <property type="project" value="InterPro"/>
</dbReference>
<gene>
    <name evidence="3" type="ORF">A2493_00860</name>
</gene>
<dbReference type="AlphaFoldDB" id="A0A1F6NMI7"/>
<evidence type="ECO:0008006" key="5">
    <source>
        <dbReference type="Google" id="ProtNLM"/>
    </source>
</evidence>
<dbReference type="InterPro" id="IPR050194">
    <property type="entry name" value="Glycosyltransferase_grp1"/>
</dbReference>
<evidence type="ECO:0000259" key="2">
    <source>
        <dbReference type="Pfam" id="PF13439"/>
    </source>
</evidence>
<dbReference type="Pfam" id="PF13439">
    <property type="entry name" value="Glyco_transf_4"/>
    <property type="match status" value="1"/>
</dbReference>
<evidence type="ECO:0000313" key="4">
    <source>
        <dbReference type="Proteomes" id="UP000178349"/>
    </source>
</evidence>
<sequence length="391" mass="45531">MKIVIIHNLYEPYSRGGAEQVVKTSIDFLLSQGDEVILITSTPEKEELYKKENLKIYRLKQNNIISYFDLVKYNFVFKFVWHLIDMFNFGIAQKVKKILQQENPGVVHTHNLMGLSFFIPRIIRKLKIKNIQTVHDVQLVEPSGIIFVERENSWRYSGFLIKIHIWIMKKLVGSPDVVISPTQFLLDFYKNKGFFKNSKLEKLANPFTLQLPNNFQKQFHSGLNFLYLGQLEQHKGIVDLLEVFQDIKEATLHVVGDGILLENLKNKYSQLENIKFYGRKGRGELAEIFAKTDVTIFPSLCYENYPAVIFESFTFAVPVLAAKHSALTELIKKNENGWFFDVLNTEDLKNKIVWCLQNKTDITIMSAKMLQDFSSTNNINYFQKLIAFYKN</sequence>
<dbReference type="PANTHER" id="PTHR45947">
    <property type="entry name" value="SULFOQUINOVOSYL TRANSFERASE SQD2"/>
    <property type="match status" value="1"/>
</dbReference>
<accession>A0A1F6NMI7</accession>
<evidence type="ECO:0000259" key="1">
    <source>
        <dbReference type="Pfam" id="PF00534"/>
    </source>
</evidence>
<dbReference type="InterPro" id="IPR028098">
    <property type="entry name" value="Glyco_trans_4-like_N"/>
</dbReference>
<organism evidence="3 4">
    <name type="scientific">Candidatus Magasanikbacteria bacterium RIFOXYC12_FULL_33_11</name>
    <dbReference type="NCBI Taxonomy" id="1798701"/>
    <lineage>
        <taxon>Bacteria</taxon>
        <taxon>Candidatus Magasanikiibacteriota</taxon>
    </lineage>
</organism>
<proteinExistence type="predicted"/>
<dbReference type="EMBL" id="MFQW01000048">
    <property type="protein sequence ID" value="OGH85089.1"/>
    <property type="molecule type" value="Genomic_DNA"/>
</dbReference>
<dbReference type="PANTHER" id="PTHR45947:SF13">
    <property type="entry name" value="TRANSFERASE"/>
    <property type="match status" value="1"/>
</dbReference>